<keyword evidence="1" id="KW-0812">Transmembrane</keyword>
<evidence type="ECO:0000256" key="1">
    <source>
        <dbReference type="SAM" id="Phobius"/>
    </source>
</evidence>
<name>A0A0G0B9B5_9BACT</name>
<feature type="transmembrane region" description="Helical" evidence="1">
    <location>
        <begin position="127"/>
        <end position="148"/>
    </location>
</feature>
<dbReference type="EMBL" id="LBPV01000007">
    <property type="protein sequence ID" value="KKP65984.1"/>
    <property type="molecule type" value="Genomic_DNA"/>
</dbReference>
<reference evidence="2 3" key="1">
    <citation type="journal article" date="2015" name="Nature">
        <title>rRNA introns, odd ribosomes, and small enigmatic genomes across a large radiation of phyla.</title>
        <authorList>
            <person name="Brown C.T."/>
            <person name="Hug L.A."/>
            <person name="Thomas B.C."/>
            <person name="Sharon I."/>
            <person name="Castelle C.J."/>
            <person name="Singh A."/>
            <person name="Wilkins M.J."/>
            <person name="Williams K.H."/>
            <person name="Banfield J.F."/>
        </authorList>
    </citation>
    <scope>NUCLEOTIDE SEQUENCE [LARGE SCALE GENOMIC DNA]</scope>
</reference>
<accession>A0A0G0B9B5</accession>
<keyword evidence="1" id="KW-0472">Membrane</keyword>
<keyword evidence="1" id="KW-1133">Transmembrane helix</keyword>
<dbReference type="Proteomes" id="UP000033866">
    <property type="component" value="Unassembled WGS sequence"/>
</dbReference>
<comment type="caution">
    <text evidence="2">The sequence shown here is derived from an EMBL/GenBank/DDBJ whole genome shotgun (WGS) entry which is preliminary data.</text>
</comment>
<dbReference type="AlphaFoldDB" id="A0A0G0B9B5"/>
<evidence type="ECO:0000313" key="2">
    <source>
        <dbReference type="EMBL" id="KKP65984.1"/>
    </source>
</evidence>
<evidence type="ECO:0000313" key="3">
    <source>
        <dbReference type="Proteomes" id="UP000033866"/>
    </source>
</evidence>
<feature type="transmembrane region" description="Helical" evidence="1">
    <location>
        <begin position="95"/>
        <end position="115"/>
    </location>
</feature>
<protein>
    <submittedName>
        <fullName evidence="2">Uncharacterized protein</fullName>
    </submittedName>
</protein>
<gene>
    <name evidence="2" type="ORF">UR61_C0007G0004</name>
</gene>
<proteinExistence type="predicted"/>
<sequence>MKKEKERKEKQLQFGLKNTPKNIYFKYKDQYELWLAGLETKKFIKDSLTWFTIILSSSFLFTEMYMIETTTEIPSEIPVLNYFLTPSKRLVSNEYIYLFPFLTLLILIISISLSNSYYHKERELSKTVLIVMLLVNLSICLIFLNLFYLF</sequence>
<organism evidence="2 3">
    <name type="scientific">candidate division WS6 bacterium GW2011_GWE1_34_7</name>
    <dbReference type="NCBI Taxonomy" id="1619093"/>
    <lineage>
        <taxon>Bacteria</taxon>
        <taxon>Candidatus Dojkabacteria</taxon>
    </lineage>
</organism>